<gene>
    <name evidence="1" type="ORF">IP91_00300</name>
</gene>
<dbReference type="AlphaFoldDB" id="A0A562RKV4"/>
<keyword evidence="2" id="KW-1185">Reference proteome</keyword>
<dbReference type="Proteomes" id="UP000318431">
    <property type="component" value="Unassembled WGS sequence"/>
</dbReference>
<protein>
    <submittedName>
        <fullName evidence="1">Uncharacterized protein</fullName>
    </submittedName>
</protein>
<accession>A0A562RKV4</accession>
<dbReference type="EMBL" id="VLLB01000001">
    <property type="protein sequence ID" value="TWI69234.1"/>
    <property type="molecule type" value="Genomic_DNA"/>
</dbReference>
<name>A0A562RKV4_9BURK</name>
<evidence type="ECO:0000313" key="1">
    <source>
        <dbReference type="EMBL" id="TWI69234.1"/>
    </source>
</evidence>
<comment type="caution">
    <text evidence="1">The sequence shown here is derived from an EMBL/GenBank/DDBJ whole genome shotgun (WGS) entry which is preliminary data.</text>
</comment>
<sequence>MVAHVERCLDRFTNDLPPDYRDRPLPEQPDIVWGELVLPNFRDTLKSLNEGHALLAAGDFQGLDHANGPLNDSKGQQDFGSGWMRPADEATYGMLLNRAVMMAMNIQATEAGYWAPGDLTTDYDAGTRGPMPLLPHWPVYRTSPTVQVRTGEPLTRTGIFLPDIPDSCAQFLHAANGNAPQTLVRIGLRDLSDASTGEKYGIEPQDELRDCTWILVERSGEDGPVVAPSSLDTVQLRITGGSTCPRTGFWLTPASTGSRRRFVQGETMPSFESAYGATLWQWDGDQS</sequence>
<organism evidence="1 2">
    <name type="scientific">Pseudoduganella lurida</name>
    <dbReference type="NCBI Taxonomy" id="1036180"/>
    <lineage>
        <taxon>Bacteria</taxon>
        <taxon>Pseudomonadati</taxon>
        <taxon>Pseudomonadota</taxon>
        <taxon>Betaproteobacteria</taxon>
        <taxon>Burkholderiales</taxon>
        <taxon>Oxalobacteraceae</taxon>
        <taxon>Telluria group</taxon>
        <taxon>Pseudoduganella</taxon>
    </lineage>
</organism>
<proteinExistence type="predicted"/>
<reference evidence="1 2" key="1">
    <citation type="journal article" date="2015" name="Stand. Genomic Sci.">
        <title>Genomic Encyclopedia of Bacterial and Archaeal Type Strains, Phase III: the genomes of soil and plant-associated and newly described type strains.</title>
        <authorList>
            <person name="Whitman W.B."/>
            <person name="Woyke T."/>
            <person name="Klenk H.P."/>
            <person name="Zhou Y."/>
            <person name="Lilburn T.G."/>
            <person name="Beck B.J."/>
            <person name="De Vos P."/>
            <person name="Vandamme P."/>
            <person name="Eisen J.A."/>
            <person name="Garrity G."/>
            <person name="Hugenholtz P."/>
            <person name="Kyrpides N.C."/>
        </authorList>
    </citation>
    <scope>NUCLEOTIDE SEQUENCE [LARGE SCALE GENOMIC DNA]</scope>
    <source>
        <strain evidence="1 2">CGMCC 1.10822</strain>
    </source>
</reference>
<evidence type="ECO:0000313" key="2">
    <source>
        <dbReference type="Proteomes" id="UP000318431"/>
    </source>
</evidence>